<organism evidence="1 2">
    <name type="scientific">Trichonephila clavata</name>
    <name type="common">Joro spider</name>
    <name type="synonym">Nephila clavata</name>
    <dbReference type="NCBI Taxonomy" id="2740835"/>
    <lineage>
        <taxon>Eukaryota</taxon>
        <taxon>Metazoa</taxon>
        <taxon>Ecdysozoa</taxon>
        <taxon>Arthropoda</taxon>
        <taxon>Chelicerata</taxon>
        <taxon>Arachnida</taxon>
        <taxon>Araneae</taxon>
        <taxon>Araneomorphae</taxon>
        <taxon>Entelegynae</taxon>
        <taxon>Araneoidea</taxon>
        <taxon>Nephilidae</taxon>
        <taxon>Trichonephila</taxon>
    </lineage>
</organism>
<keyword evidence="2" id="KW-1185">Reference proteome</keyword>
<dbReference type="EMBL" id="BMAO01025782">
    <property type="protein sequence ID" value="GFR04841.1"/>
    <property type="molecule type" value="Genomic_DNA"/>
</dbReference>
<reference evidence="1" key="1">
    <citation type="submission" date="2020-07" db="EMBL/GenBank/DDBJ databases">
        <title>Multicomponent nature underlies the extraordinary mechanical properties of spider dragline silk.</title>
        <authorList>
            <person name="Kono N."/>
            <person name="Nakamura H."/>
            <person name="Mori M."/>
            <person name="Yoshida Y."/>
            <person name="Ohtoshi R."/>
            <person name="Malay A.D."/>
            <person name="Moran D.A.P."/>
            <person name="Tomita M."/>
            <person name="Numata K."/>
            <person name="Arakawa K."/>
        </authorList>
    </citation>
    <scope>NUCLEOTIDE SEQUENCE</scope>
</reference>
<accession>A0A8X6LBM3</accession>
<dbReference type="InterPro" id="IPR043502">
    <property type="entry name" value="DNA/RNA_pol_sf"/>
</dbReference>
<dbReference type="PANTHER" id="PTHR47331">
    <property type="entry name" value="PHD-TYPE DOMAIN-CONTAINING PROTEIN"/>
    <property type="match status" value="1"/>
</dbReference>
<comment type="caution">
    <text evidence="1">The sequence shown here is derived from an EMBL/GenBank/DDBJ whole genome shotgun (WGS) entry which is preliminary data.</text>
</comment>
<name>A0A8X6LBM3_TRICU</name>
<dbReference type="PANTHER" id="PTHR47331:SF1">
    <property type="entry name" value="GAG-LIKE PROTEIN"/>
    <property type="match status" value="1"/>
</dbReference>
<evidence type="ECO:0000313" key="1">
    <source>
        <dbReference type="EMBL" id="GFR04841.1"/>
    </source>
</evidence>
<gene>
    <name evidence="1" type="primary">X975_18538</name>
    <name evidence="1" type="ORF">TNCT_718201</name>
</gene>
<sequence length="241" mass="28142">MLNYIEQEHIEICQLETSNENTIHCLPHHTVKKVKLNETKFRIVFYASSHDPGMPSLNDTLEVVPILLPETVECLLRFRMHEFAITGDEKQAFLQLSLHEKDRDATSFFWCRLLQNKLLQIYSSTTRTTIRTPCNKGIGFKIHERFSMLDKNLCFVASVEHEPQIITLYKKITDLMLLVKIPVHKRATNSLLLQNLLHIQGEEFEVIVKILAIEWNRKLDIFGNAFSTYLCAIQDRLFTRI</sequence>
<dbReference type="GO" id="GO:0071897">
    <property type="term" value="P:DNA biosynthetic process"/>
    <property type="evidence" value="ECO:0007669"/>
    <property type="project" value="UniProtKB-ARBA"/>
</dbReference>
<dbReference type="OrthoDB" id="8037075at2759"/>
<proteinExistence type="predicted"/>
<dbReference type="SUPFAM" id="SSF56672">
    <property type="entry name" value="DNA/RNA polymerases"/>
    <property type="match status" value="1"/>
</dbReference>
<protein>
    <submittedName>
        <fullName evidence="1">Integrase catalytic domain-containing protein</fullName>
    </submittedName>
</protein>
<dbReference type="Proteomes" id="UP000887116">
    <property type="component" value="Unassembled WGS sequence"/>
</dbReference>
<evidence type="ECO:0000313" key="2">
    <source>
        <dbReference type="Proteomes" id="UP000887116"/>
    </source>
</evidence>
<dbReference type="AlphaFoldDB" id="A0A8X6LBM3"/>